<feature type="non-terminal residue" evidence="6">
    <location>
        <position position="211"/>
    </location>
</feature>
<evidence type="ECO:0000256" key="1">
    <source>
        <dbReference type="ARBA" id="ARBA00005005"/>
    </source>
</evidence>
<dbReference type="GO" id="GO:0051750">
    <property type="term" value="F:delta(3,5)-delta(2,4)-dienoyl-CoA isomerase activity"/>
    <property type="evidence" value="ECO:0007669"/>
    <property type="project" value="TreeGrafter"/>
</dbReference>
<evidence type="ECO:0008006" key="10">
    <source>
        <dbReference type="Google" id="ProtNLM"/>
    </source>
</evidence>
<keyword evidence="4" id="KW-0443">Lipid metabolism</keyword>
<dbReference type="EMBL" id="CAJNOL010015314">
    <property type="protein sequence ID" value="CAF1671179.1"/>
    <property type="molecule type" value="Genomic_DNA"/>
</dbReference>
<gene>
    <name evidence="7" type="ORF">JXQ802_LOCUS57624</name>
    <name evidence="6" type="ORF">PYM288_LOCUS41019</name>
</gene>
<dbReference type="CDD" id="cd06558">
    <property type="entry name" value="crotonase-like"/>
    <property type="match status" value="1"/>
</dbReference>
<dbReference type="FunFam" id="1.10.12.10:FF:000004">
    <property type="entry name" value="Delta3,5-delta2,4-dienoyl-CoA isomerase"/>
    <property type="match status" value="1"/>
</dbReference>
<evidence type="ECO:0000256" key="3">
    <source>
        <dbReference type="ARBA" id="ARBA00022832"/>
    </source>
</evidence>
<dbReference type="Gene3D" id="3.90.226.10">
    <property type="entry name" value="2-enoyl-CoA Hydratase, Chain A, domain 1"/>
    <property type="match status" value="1"/>
</dbReference>
<keyword evidence="9" id="KW-1185">Reference proteome</keyword>
<name>A0A815WNA6_9BILA</name>
<dbReference type="PANTHER" id="PTHR43149:SF1">
    <property type="entry name" value="DELTA(3,5)-DELTA(2,4)-DIENOYL-COA ISOMERASE, MITOCHONDRIAL"/>
    <property type="match status" value="1"/>
</dbReference>
<comment type="similarity">
    <text evidence="2">Belongs to the enoyl-CoA hydratase/isomerase family.</text>
</comment>
<dbReference type="GO" id="GO:0005739">
    <property type="term" value="C:mitochondrion"/>
    <property type="evidence" value="ECO:0007669"/>
    <property type="project" value="TreeGrafter"/>
</dbReference>
<dbReference type="InterPro" id="IPR001753">
    <property type="entry name" value="Enoyl-CoA_hydra/iso"/>
</dbReference>
<protein>
    <recommendedName>
        <fullName evidence="10">Delta(3,5)-Delta(2,4)-dienoyl-CoA isomerase</fullName>
    </recommendedName>
</protein>
<dbReference type="Pfam" id="PF00378">
    <property type="entry name" value="ECH_1"/>
    <property type="match status" value="1"/>
</dbReference>
<evidence type="ECO:0000256" key="4">
    <source>
        <dbReference type="ARBA" id="ARBA00023098"/>
    </source>
</evidence>
<dbReference type="Gene3D" id="1.10.12.10">
    <property type="entry name" value="Lyase 2-enoyl-coa Hydratase, Chain A, domain 2"/>
    <property type="match status" value="1"/>
</dbReference>
<dbReference type="SUPFAM" id="SSF52096">
    <property type="entry name" value="ClpP/crotonase"/>
    <property type="match status" value="1"/>
</dbReference>
<evidence type="ECO:0000256" key="5">
    <source>
        <dbReference type="ARBA" id="ARBA00023235"/>
    </source>
</evidence>
<keyword evidence="3" id="KW-0276">Fatty acid metabolism</keyword>
<sequence>FFEIFSGIDIEHLSTVAAESVEIDDIARRALHVRSMIQRTQESLRAVDKCEKPVIAAIHGYCIGAGIDLSASCDIRYSSRDTTFSIKEVDIGLAADVGSLQILPKSITDHGLFRELVFTSRTFDTNEAQQIGLISRVFDTREALLDAAISLANVIACKSPIAVQGSKINLNYARDHTVDDNFTFVRTWNSAMLLTEDIVKNLMTTSVSNEK</sequence>
<evidence type="ECO:0000313" key="9">
    <source>
        <dbReference type="Proteomes" id="UP000663870"/>
    </source>
</evidence>
<accession>A0A815WNA6</accession>
<dbReference type="Proteomes" id="UP000663870">
    <property type="component" value="Unassembled WGS sequence"/>
</dbReference>
<evidence type="ECO:0000313" key="7">
    <source>
        <dbReference type="EMBL" id="CAF1671179.1"/>
    </source>
</evidence>
<dbReference type="InterPro" id="IPR045002">
    <property type="entry name" value="Ech1-like"/>
</dbReference>
<feature type="non-terminal residue" evidence="6">
    <location>
        <position position="1"/>
    </location>
</feature>
<reference evidence="6" key="1">
    <citation type="submission" date="2021-02" db="EMBL/GenBank/DDBJ databases">
        <authorList>
            <person name="Nowell W R."/>
        </authorList>
    </citation>
    <scope>NUCLEOTIDE SEQUENCE</scope>
</reference>
<dbReference type="EMBL" id="CAJNOH010013420">
    <property type="protein sequence ID" value="CAF1545627.1"/>
    <property type="molecule type" value="Genomic_DNA"/>
</dbReference>
<dbReference type="PANTHER" id="PTHR43149">
    <property type="entry name" value="ENOYL-COA HYDRATASE"/>
    <property type="match status" value="1"/>
</dbReference>
<organism evidence="6 8">
    <name type="scientific">Rotaria sordida</name>
    <dbReference type="NCBI Taxonomy" id="392033"/>
    <lineage>
        <taxon>Eukaryota</taxon>
        <taxon>Metazoa</taxon>
        <taxon>Spiralia</taxon>
        <taxon>Gnathifera</taxon>
        <taxon>Rotifera</taxon>
        <taxon>Eurotatoria</taxon>
        <taxon>Bdelloidea</taxon>
        <taxon>Philodinida</taxon>
        <taxon>Philodinidae</taxon>
        <taxon>Rotaria</taxon>
    </lineage>
</organism>
<keyword evidence="5" id="KW-0413">Isomerase</keyword>
<dbReference type="AlphaFoldDB" id="A0A815WNA6"/>
<dbReference type="InterPro" id="IPR014748">
    <property type="entry name" value="Enoyl-CoA_hydra_C"/>
</dbReference>
<comment type="pathway">
    <text evidence="1">Lipid metabolism; fatty acid beta-oxidation.</text>
</comment>
<dbReference type="GO" id="GO:0006635">
    <property type="term" value="P:fatty acid beta-oxidation"/>
    <property type="evidence" value="ECO:0007669"/>
    <property type="project" value="UniProtKB-UniPathway"/>
</dbReference>
<dbReference type="Proteomes" id="UP000663854">
    <property type="component" value="Unassembled WGS sequence"/>
</dbReference>
<dbReference type="UniPathway" id="UPA00659"/>
<evidence type="ECO:0000313" key="8">
    <source>
        <dbReference type="Proteomes" id="UP000663854"/>
    </source>
</evidence>
<evidence type="ECO:0000256" key="2">
    <source>
        <dbReference type="ARBA" id="ARBA00005254"/>
    </source>
</evidence>
<dbReference type="InterPro" id="IPR029045">
    <property type="entry name" value="ClpP/crotonase-like_dom_sf"/>
</dbReference>
<proteinExistence type="inferred from homology"/>
<evidence type="ECO:0000313" key="6">
    <source>
        <dbReference type="EMBL" id="CAF1545627.1"/>
    </source>
</evidence>
<comment type="caution">
    <text evidence="6">The sequence shown here is derived from an EMBL/GenBank/DDBJ whole genome shotgun (WGS) entry which is preliminary data.</text>
</comment>